<sequence length="124" mass="13855">MSTEKKKAEGASKKSKKSDDKFEELLRNQREILKRIEAIENQVKTLKGDIHGVVKERIEAATEVQTQRLLRKLENTQAPPSKEGTRSVTGQKASGNLQPQASVETTRRPTVSTTSEHYSPPQAE</sequence>
<reference evidence="3" key="1">
    <citation type="journal article" date="2015" name="Nat. Genet.">
        <title>The genome and transcriptome of the zoonotic hookworm Ancylostoma ceylanicum identify infection-specific gene families.</title>
        <authorList>
            <person name="Schwarz E.M."/>
            <person name="Hu Y."/>
            <person name="Antoshechkin I."/>
            <person name="Miller M.M."/>
            <person name="Sternberg P.W."/>
            <person name="Aroian R.V."/>
        </authorList>
    </citation>
    <scope>NUCLEOTIDE SEQUENCE</scope>
    <source>
        <strain evidence="3">HY135</strain>
    </source>
</reference>
<accession>A0A016WNC4</accession>
<dbReference type="EMBL" id="JARK01000173">
    <property type="protein sequence ID" value="EYC41329.1"/>
    <property type="molecule type" value="Genomic_DNA"/>
</dbReference>
<feature type="region of interest" description="Disordered" evidence="1">
    <location>
        <begin position="70"/>
        <end position="124"/>
    </location>
</feature>
<feature type="compositionally biased region" description="Polar residues" evidence="1">
    <location>
        <begin position="86"/>
        <end position="117"/>
    </location>
</feature>
<protein>
    <submittedName>
        <fullName evidence="2">Uncharacterized protein</fullName>
    </submittedName>
</protein>
<name>A0A016WNC4_9BILA</name>
<gene>
    <name evidence="2" type="primary">Acey_s0573.g159</name>
    <name evidence="2" type="ORF">Y032_0573g159</name>
</gene>
<evidence type="ECO:0000256" key="1">
    <source>
        <dbReference type="SAM" id="MobiDB-lite"/>
    </source>
</evidence>
<proteinExistence type="predicted"/>
<evidence type="ECO:0000313" key="2">
    <source>
        <dbReference type="EMBL" id="EYC41329.1"/>
    </source>
</evidence>
<dbReference type="AlphaFoldDB" id="A0A016WNC4"/>
<comment type="caution">
    <text evidence="2">The sequence shown here is derived from an EMBL/GenBank/DDBJ whole genome shotgun (WGS) entry which is preliminary data.</text>
</comment>
<feature type="region of interest" description="Disordered" evidence="1">
    <location>
        <begin position="1"/>
        <end position="23"/>
    </location>
</feature>
<organism evidence="2 3">
    <name type="scientific">Ancylostoma ceylanicum</name>
    <dbReference type="NCBI Taxonomy" id="53326"/>
    <lineage>
        <taxon>Eukaryota</taxon>
        <taxon>Metazoa</taxon>
        <taxon>Ecdysozoa</taxon>
        <taxon>Nematoda</taxon>
        <taxon>Chromadorea</taxon>
        <taxon>Rhabditida</taxon>
        <taxon>Rhabditina</taxon>
        <taxon>Rhabditomorpha</taxon>
        <taxon>Strongyloidea</taxon>
        <taxon>Ancylostomatidae</taxon>
        <taxon>Ancylostomatinae</taxon>
        <taxon>Ancylostoma</taxon>
    </lineage>
</organism>
<evidence type="ECO:0000313" key="3">
    <source>
        <dbReference type="Proteomes" id="UP000024635"/>
    </source>
</evidence>
<dbReference type="Proteomes" id="UP000024635">
    <property type="component" value="Unassembled WGS sequence"/>
</dbReference>
<keyword evidence="3" id="KW-1185">Reference proteome</keyword>